<protein>
    <submittedName>
        <fullName evidence="1">Uncharacterized protein</fullName>
    </submittedName>
</protein>
<proteinExistence type="predicted"/>
<reference evidence="1" key="1">
    <citation type="journal article" date="2013" name="J. Plant Res.">
        <title>Effect of fungi and light on seed germination of three Opuntia species from semiarid lands of central Mexico.</title>
        <authorList>
            <person name="Delgado-Sanchez P."/>
            <person name="Jimenez-Bremont J.F."/>
            <person name="Guerrero-Gonzalez Mde L."/>
            <person name="Flores J."/>
        </authorList>
    </citation>
    <scope>NUCLEOTIDE SEQUENCE</scope>
    <source>
        <tissue evidence="1">Cladode</tissue>
    </source>
</reference>
<evidence type="ECO:0000313" key="1">
    <source>
        <dbReference type="EMBL" id="MBA4671268.1"/>
    </source>
</evidence>
<dbReference type="EMBL" id="GISG01250374">
    <property type="protein sequence ID" value="MBA4671268.1"/>
    <property type="molecule type" value="Transcribed_RNA"/>
</dbReference>
<accession>A0A7C9EVF9</accession>
<dbReference type="AlphaFoldDB" id="A0A7C9EVF9"/>
<sequence length="99" mass="11316">MDPNKQLDWRMPVRRLVLLFNLNAIEQASLALGIFKISFSFETTPLALFFRHQCNSSFSNTFAFSRKYMTTSISSFNPQNLLISITFNRDSTHEGTASS</sequence>
<name>A0A7C9EVF9_OPUST</name>
<reference evidence="1" key="2">
    <citation type="submission" date="2020-07" db="EMBL/GenBank/DDBJ databases">
        <authorList>
            <person name="Vera ALvarez R."/>
            <person name="Arias-Moreno D.M."/>
            <person name="Jimenez-Jacinto V."/>
            <person name="Jimenez-Bremont J.F."/>
            <person name="Swaminathan K."/>
            <person name="Moose S.P."/>
            <person name="Guerrero-Gonzalez M.L."/>
            <person name="Marino-Ramirez L."/>
            <person name="Landsman D."/>
            <person name="Rodriguez-Kessler M."/>
            <person name="Delgado-Sanchez P."/>
        </authorList>
    </citation>
    <scope>NUCLEOTIDE SEQUENCE</scope>
    <source>
        <tissue evidence="1">Cladode</tissue>
    </source>
</reference>
<organism evidence="1">
    <name type="scientific">Opuntia streptacantha</name>
    <name type="common">Prickly pear cactus</name>
    <name type="synonym">Opuntia cardona</name>
    <dbReference type="NCBI Taxonomy" id="393608"/>
    <lineage>
        <taxon>Eukaryota</taxon>
        <taxon>Viridiplantae</taxon>
        <taxon>Streptophyta</taxon>
        <taxon>Embryophyta</taxon>
        <taxon>Tracheophyta</taxon>
        <taxon>Spermatophyta</taxon>
        <taxon>Magnoliopsida</taxon>
        <taxon>eudicotyledons</taxon>
        <taxon>Gunneridae</taxon>
        <taxon>Pentapetalae</taxon>
        <taxon>Caryophyllales</taxon>
        <taxon>Cactineae</taxon>
        <taxon>Cactaceae</taxon>
        <taxon>Opuntioideae</taxon>
        <taxon>Opuntia</taxon>
    </lineage>
</organism>